<keyword evidence="7" id="KW-0406">Ion transport</keyword>
<feature type="transmembrane region" description="Helical" evidence="10">
    <location>
        <begin position="193"/>
        <end position="214"/>
    </location>
</feature>
<dbReference type="CDD" id="cd13131">
    <property type="entry name" value="MATE_NorM_like"/>
    <property type="match status" value="1"/>
</dbReference>
<feature type="transmembrane region" description="Helical" evidence="10">
    <location>
        <begin position="270"/>
        <end position="293"/>
    </location>
</feature>
<evidence type="ECO:0000256" key="4">
    <source>
        <dbReference type="ARBA" id="ARBA00022475"/>
    </source>
</evidence>
<evidence type="ECO:0000256" key="6">
    <source>
        <dbReference type="ARBA" id="ARBA00022989"/>
    </source>
</evidence>
<keyword evidence="4" id="KW-1003">Cell membrane</keyword>
<sequence>MTAPMTFAAHLRAILTLGLPLIGGHLAQFAIGLTDTVMLGWYGITDLAAVTLAHGYFFAFFMFGSGFAMAVMPLVATSAGLDDVQGIRRSTRMGLWLSFAFGLLALPAMLGSGTLLRLLGQDGTVADLAASYLRVAGWGLFPALLFMVLKSYLAALEHTRVVLWITLLAASSNALVNYILIFGNWGAPELGAMGAAIASVCTQSVSLLAVVLYARRLHEHQLFRRLWRPDWEMFARVLGLGLPIGLTLLCEVSLFAASTFMMGWLGEVPLAAHGIVLTVSGVTFMVHLGLSNVATIRTGTAFGRGDRTHMQRGAIAVSLLSLCFALGTIVAFLLIPEPILALFLDGDDPARPEVMATGVVLLALAALFQLVDGAQVVALGLLRGVQDTTIPMVVAVLSYWAVGLTVSYLLGFPAGMGATGIWLGLVCGLACAGILLMLRFWIRAIGRVPQPNAA</sequence>
<dbReference type="OrthoDB" id="9780160at2"/>
<dbReference type="InterPro" id="IPR002528">
    <property type="entry name" value="MATE_fam"/>
</dbReference>
<evidence type="ECO:0000256" key="3">
    <source>
        <dbReference type="ARBA" id="ARBA00022449"/>
    </source>
</evidence>
<evidence type="ECO:0000256" key="10">
    <source>
        <dbReference type="SAM" id="Phobius"/>
    </source>
</evidence>
<evidence type="ECO:0000256" key="8">
    <source>
        <dbReference type="ARBA" id="ARBA00023136"/>
    </source>
</evidence>
<keyword evidence="3" id="KW-0050">Antiport</keyword>
<comment type="subcellular location">
    <subcellularLocation>
        <location evidence="1">Cell inner membrane</location>
        <topology evidence="1">Multi-pass membrane protein</topology>
    </subcellularLocation>
</comment>
<feature type="transmembrane region" description="Helical" evidence="10">
    <location>
        <begin position="421"/>
        <end position="442"/>
    </location>
</feature>
<feature type="transmembrane region" description="Helical" evidence="10">
    <location>
        <begin position="93"/>
        <end position="119"/>
    </location>
</feature>
<organism evidence="11 12">
    <name type="scientific">Pseudooceanicola lipolyticus</name>
    <dbReference type="NCBI Taxonomy" id="2029104"/>
    <lineage>
        <taxon>Bacteria</taxon>
        <taxon>Pseudomonadati</taxon>
        <taxon>Pseudomonadota</taxon>
        <taxon>Alphaproteobacteria</taxon>
        <taxon>Rhodobacterales</taxon>
        <taxon>Paracoccaceae</taxon>
        <taxon>Pseudooceanicola</taxon>
    </lineage>
</organism>
<gene>
    <name evidence="11" type="ORF">CVM52_22935</name>
</gene>
<evidence type="ECO:0000256" key="5">
    <source>
        <dbReference type="ARBA" id="ARBA00022692"/>
    </source>
</evidence>
<keyword evidence="12" id="KW-1185">Reference proteome</keyword>
<reference evidence="11 12" key="1">
    <citation type="journal article" date="2018" name="Int. J. Syst. Evol. Microbiol.">
        <title>Pseudooceanicola lipolyticus sp. nov., a marine alphaproteobacterium, reclassification of Oceanicola flagellatus as Pseudooceanicola flagellatus comb. nov. and emended description of the genus Pseudooceanicola.</title>
        <authorList>
            <person name="Huang M.-M."/>
            <person name="Guo L.-L."/>
            <person name="Wu Y.-H."/>
            <person name="Lai Q.-L."/>
            <person name="Shao Z.-Z."/>
            <person name="Wang C.-S."/>
            <person name="Wu M."/>
            <person name="Xu X.-W."/>
        </authorList>
    </citation>
    <scope>NUCLEOTIDE SEQUENCE [LARGE SCALE GENOMIC DNA]</scope>
    <source>
        <strain evidence="11 12">157</strain>
    </source>
</reference>
<dbReference type="GO" id="GO:0015297">
    <property type="term" value="F:antiporter activity"/>
    <property type="evidence" value="ECO:0007669"/>
    <property type="project" value="UniProtKB-KW"/>
</dbReference>
<dbReference type="EMBL" id="PGTB01000201">
    <property type="protein sequence ID" value="PJE34309.1"/>
    <property type="molecule type" value="Genomic_DNA"/>
</dbReference>
<dbReference type="PANTHER" id="PTHR43298:SF2">
    <property type="entry name" value="FMN_FAD EXPORTER YEEO-RELATED"/>
    <property type="match status" value="1"/>
</dbReference>
<dbReference type="GO" id="GO:0042910">
    <property type="term" value="F:xenobiotic transmembrane transporter activity"/>
    <property type="evidence" value="ECO:0007669"/>
    <property type="project" value="InterPro"/>
</dbReference>
<accession>A0A2M8IUX0</accession>
<dbReference type="NCBIfam" id="TIGR00797">
    <property type="entry name" value="matE"/>
    <property type="match status" value="1"/>
</dbReference>
<name>A0A2M8IUX0_9RHOB</name>
<keyword evidence="8 10" id="KW-0472">Membrane</keyword>
<dbReference type="PIRSF" id="PIRSF006603">
    <property type="entry name" value="DinF"/>
    <property type="match status" value="1"/>
</dbReference>
<feature type="transmembrane region" description="Helical" evidence="10">
    <location>
        <begin position="234"/>
        <end position="258"/>
    </location>
</feature>
<dbReference type="PANTHER" id="PTHR43298">
    <property type="entry name" value="MULTIDRUG RESISTANCE PROTEIN NORM-RELATED"/>
    <property type="match status" value="1"/>
</dbReference>
<keyword evidence="5 10" id="KW-0812">Transmembrane</keyword>
<dbReference type="RefSeq" id="WP_100164679.1">
    <property type="nucleotide sequence ID" value="NZ_PGTB01000201.1"/>
</dbReference>
<feature type="transmembrane region" description="Helical" evidence="10">
    <location>
        <begin position="56"/>
        <end position="81"/>
    </location>
</feature>
<dbReference type="Pfam" id="PF01554">
    <property type="entry name" value="MatE"/>
    <property type="match status" value="2"/>
</dbReference>
<feature type="transmembrane region" description="Helical" evidence="10">
    <location>
        <begin position="314"/>
        <end position="335"/>
    </location>
</feature>
<dbReference type="GO" id="GO:0005886">
    <property type="term" value="C:plasma membrane"/>
    <property type="evidence" value="ECO:0007669"/>
    <property type="project" value="UniProtKB-SubCell"/>
</dbReference>
<dbReference type="InterPro" id="IPR050222">
    <property type="entry name" value="MATE_MdtK"/>
</dbReference>
<feature type="transmembrane region" description="Helical" evidence="10">
    <location>
        <begin position="161"/>
        <end position="181"/>
    </location>
</feature>
<dbReference type="Proteomes" id="UP000231553">
    <property type="component" value="Unassembled WGS sequence"/>
</dbReference>
<dbReference type="AlphaFoldDB" id="A0A2M8IUX0"/>
<evidence type="ECO:0000313" key="11">
    <source>
        <dbReference type="EMBL" id="PJE34309.1"/>
    </source>
</evidence>
<evidence type="ECO:0000256" key="9">
    <source>
        <dbReference type="ARBA" id="ARBA00031636"/>
    </source>
</evidence>
<keyword evidence="6 10" id="KW-1133">Transmembrane helix</keyword>
<evidence type="ECO:0000256" key="2">
    <source>
        <dbReference type="ARBA" id="ARBA00022448"/>
    </source>
</evidence>
<dbReference type="InterPro" id="IPR048279">
    <property type="entry name" value="MdtK-like"/>
</dbReference>
<feature type="transmembrane region" description="Helical" evidence="10">
    <location>
        <begin position="131"/>
        <end position="149"/>
    </location>
</feature>
<comment type="caution">
    <text evidence="11">The sequence shown here is derived from an EMBL/GenBank/DDBJ whole genome shotgun (WGS) entry which is preliminary data.</text>
</comment>
<protein>
    <recommendedName>
        <fullName evidence="9">Multidrug-efflux transporter</fullName>
    </recommendedName>
</protein>
<evidence type="ECO:0000256" key="1">
    <source>
        <dbReference type="ARBA" id="ARBA00004429"/>
    </source>
</evidence>
<keyword evidence="2" id="KW-0813">Transport</keyword>
<proteinExistence type="predicted"/>
<dbReference type="GO" id="GO:0006811">
    <property type="term" value="P:monoatomic ion transport"/>
    <property type="evidence" value="ECO:0007669"/>
    <property type="project" value="UniProtKB-KW"/>
</dbReference>
<feature type="transmembrane region" description="Helical" evidence="10">
    <location>
        <begin position="389"/>
        <end position="409"/>
    </location>
</feature>
<evidence type="ECO:0000256" key="7">
    <source>
        <dbReference type="ARBA" id="ARBA00023065"/>
    </source>
</evidence>
<evidence type="ECO:0000313" key="12">
    <source>
        <dbReference type="Proteomes" id="UP000231553"/>
    </source>
</evidence>
<feature type="transmembrane region" description="Helical" evidence="10">
    <location>
        <begin position="355"/>
        <end position="382"/>
    </location>
</feature>